<dbReference type="Gene3D" id="3.20.20.70">
    <property type="entry name" value="Aldolase class I"/>
    <property type="match status" value="1"/>
</dbReference>
<accession>A0ABV3WWH5</accession>
<protein>
    <recommendedName>
        <fullName evidence="3">DhnA family fructose-bisphosphate aldolase class Ia</fullName>
    </recommendedName>
</protein>
<keyword evidence="2" id="KW-1185">Reference proteome</keyword>
<sequence length="350" mass="38620">MTEGFTPTPMERNTRLDEKLAAIRRDPSGSKEFLICDAKDPDMARGIAALGMVRDENGKERPRNRREFLDIVRAVVKQDIVDLMLLSAYNLHKLAMEEDLFANSNMARAARVNDTSEIWLPRHGAYRASPSQPFRTADLSRVMHGGRPPLTKGVAGADLGLYSLTFTNDVDADHRTLSAYNAFRAECNALGFRHFLEVFNPNVGTLAGEEVGQFVNDCIVRCLAGVDRDAAPIFLKVAYNGPRAMEELVAYDDEMIVGVLGGAGGTTRDTFELLAQSKRHGARLALFGRKINQAESPLDLIEILRRVADDELTPADGVSLYHDRLTKGRIPARIALDEDQLVSQPVLKAA</sequence>
<dbReference type="SUPFAM" id="SSF51569">
    <property type="entry name" value="Aldolase"/>
    <property type="match status" value="1"/>
</dbReference>
<evidence type="ECO:0008006" key="3">
    <source>
        <dbReference type="Google" id="ProtNLM"/>
    </source>
</evidence>
<dbReference type="RefSeq" id="WP_368804012.1">
    <property type="nucleotide sequence ID" value="NZ_JAZHFV010000006.1"/>
</dbReference>
<comment type="caution">
    <text evidence="1">The sequence shown here is derived from an EMBL/GenBank/DDBJ whole genome shotgun (WGS) entry which is preliminary data.</text>
</comment>
<organism evidence="1 2">
    <name type="scientific">Neoaquamicrobium sediminum</name>
    <dbReference type="NCBI Taxonomy" id="1849104"/>
    <lineage>
        <taxon>Bacteria</taxon>
        <taxon>Pseudomonadati</taxon>
        <taxon>Pseudomonadota</taxon>
        <taxon>Alphaproteobacteria</taxon>
        <taxon>Hyphomicrobiales</taxon>
        <taxon>Phyllobacteriaceae</taxon>
        <taxon>Neoaquamicrobium</taxon>
    </lineage>
</organism>
<dbReference type="Proteomes" id="UP001559025">
    <property type="component" value="Unassembled WGS sequence"/>
</dbReference>
<reference evidence="1 2" key="1">
    <citation type="submission" date="2024-01" db="EMBL/GenBank/DDBJ databases">
        <title>New evidence supports the origin of RcGTA from prophage.</title>
        <authorList>
            <person name="Xu Y."/>
            <person name="Liu B."/>
            <person name="Chen F."/>
        </authorList>
    </citation>
    <scope>NUCLEOTIDE SEQUENCE [LARGE SCALE GENOMIC DNA]</scope>
    <source>
        <strain evidence="1 2">CBW1107-2</strain>
    </source>
</reference>
<name>A0ABV3WWH5_9HYPH</name>
<dbReference type="InterPro" id="IPR013785">
    <property type="entry name" value="Aldolase_TIM"/>
</dbReference>
<proteinExistence type="predicted"/>
<evidence type="ECO:0000313" key="1">
    <source>
        <dbReference type="EMBL" id="MEX4009033.1"/>
    </source>
</evidence>
<evidence type="ECO:0000313" key="2">
    <source>
        <dbReference type="Proteomes" id="UP001559025"/>
    </source>
</evidence>
<dbReference type="EMBL" id="JAZHFV010000006">
    <property type="protein sequence ID" value="MEX4009033.1"/>
    <property type="molecule type" value="Genomic_DNA"/>
</dbReference>
<gene>
    <name evidence="1" type="ORF">V1479_17110</name>
</gene>